<evidence type="ECO:0000313" key="3">
    <source>
        <dbReference type="Proteomes" id="UP000642125"/>
    </source>
</evidence>
<name>A0A919P7R5_9CELL</name>
<dbReference type="AlphaFoldDB" id="A0A919P7R5"/>
<dbReference type="EMBL" id="BONO01000007">
    <property type="protein sequence ID" value="GIG35895.1"/>
    <property type="molecule type" value="Genomic_DNA"/>
</dbReference>
<comment type="caution">
    <text evidence="2">The sequence shown here is derived from an EMBL/GenBank/DDBJ whole genome shotgun (WGS) entry which is preliminary data.</text>
</comment>
<organism evidence="2 3">
    <name type="scientific">Cellulomonas pakistanensis</name>
    <dbReference type="NCBI Taxonomy" id="992287"/>
    <lineage>
        <taxon>Bacteria</taxon>
        <taxon>Bacillati</taxon>
        <taxon>Actinomycetota</taxon>
        <taxon>Actinomycetes</taxon>
        <taxon>Micrococcales</taxon>
        <taxon>Cellulomonadaceae</taxon>
        <taxon>Cellulomonas</taxon>
    </lineage>
</organism>
<accession>A0A919P7R5</accession>
<feature type="transmembrane region" description="Helical" evidence="1">
    <location>
        <begin position="33"/>
        <end position="56"/>
    </location>
</feature>
<proteinExistence type="predicted"/>
<gene>
    <name evidence="2" type="ORF">Cpa01nite_12760</name>
</gene>
<keyword evidence="1" id="KW-0472">Membrane</keyword>
<protein>
    <submittedName>
        <fullName evidence="2">Uncharacterized protein</fullName>
    </submittedName>
</protein>
<keyword evidence="3" id="KW-1185">Reference proteome</keyword>
<keyword evidence="1" id="KW-0812">Transmembrane</keyword>
<evidence type="ECO:0000256" key="1">
    <source>
        <dbReference type="SAM" id="Phobius"/>
    </source>
</evidence>
<keyword evidence="1" id="KW-1133">Transmembrane helix</keyword>
<sequence length="92" mass="9423">MHDAALEVELGAPEQYAAALVPESPRRRKAGPLIVAGLVAAGLWLVAVVVGGAIGWDVRDAMGPLVLVPAVVLAGAGVVAQFVSDYARRPRG</sequence>
<feature type="transmembrane region" description="Helical" evidence="1">
    <location>
        <begin position="62"/>
        <end position="83"/>
    </location>
</feature>
<evidence type="ECO:0000313" key="2">
    <source>
        <dbReference type="EMBL" id="GIG35895.1"/>
    </source>
</evidence>
<reference evidence="2" key="1">
    <citation type="submission" date="2021-01" db="EMBL/GenBank/DDBJ databases">
        <title>Whole genome shotgun sequence of Cellulomonas pakistanensis NBRC 110800.</title>
        <authorList>
            <person name="Komaki H."/>
            <person name="Tamura T."/>
        </authorList>
    </citation>
    <scope>NUCLEOTIDE SEQUENCE</scope>
    <source>
        <strain evidence="2">NBRC 110800</strain>
    </source>
</reference>
<dbReference type="Proteomes" id="UP000642125">
    <property type="component" value="Unassembled WGS sequence"/>
</dbReference>